<reference evidence="1" key="1">
    <citation type="submission" date="2019-08" db="EMBL/GenBank/DDBJ databases">
        <authorList>
            <person name="Kucharzyk K."/>
            <person name="Murdoch R.W."/>
            <person name="Higgins S."/>
            <person name="Loffler F."/>
        </authorList>
    </citation>
    <scope>NUCLEOTIDE SEQUENCE</scope>
</reference>
<dbReference type="EMBL" id="VSSQ01112952">
    <property type="protein sequence ID" value="MPN49580.1"/>
    <property type="molecule type" value="Genomic_DNA"/>
</dbReference>
<comment type="caution">
    <text evidence="1">The sequence shown here is derived from an EMBL/GenBank/DDBJ whole genome shotgun (WGS) entry which is preliminary data.</text>
</comment>
<evidence type="ECO:0000313" key="1">
    <source>
        <dbReference type="EMBL" id="MPN49580.1"/>
    </source>
</evidence>
<protein>
    <submittedName>
        <fullName evidence="1">Uncharacterized protein</fullName>
    </submittedName>
</protein>
<dbReference type="AlphaFoldDB" id="A0A645IEM4"/>
<accession>A0A645IEM4</accession>
<gene>
    <name evidence="1" type="ORF">SDC9_197202</name>
</gene>
<proteinExistence type="predicted"/>
<organism evidence="1">
    <name type="scientific">bioreactor metagenome</name>
    <dbReference type="NCBI Taxonomy" id="1076179"/>
    <lineage>
        <taxon>unclassified sequences</taxon>
        <taxon>metagenomes</taxon>
        <taxon>ecological metagenomes</taxon>
    </lineage>
</organism>
<sequence length="70" mass="7542">MHIGPFDKAVVGDHGVEFGVRDEVILTAMFFLAARRARGVRDGGVDACVEFAQSAYQRGFAGTAGCRHDK</sequence>
<name>A0A645IEM4_9ZZZZ</name>